<evidence type="ECO:0000256" key="1">
    <source>
        <dbReference type="SAM" id="MobiDB-lite"/>
    </source>
</evidence>
<reference evidence="3" key="1">
    <citation type="submission" date="2023-02" db="EMBL/GenBank/DDBJ databases">
        <title>Identification and recombinant expression of a fungal hydrolase from Papiliotrema laurentii that hydrolyzes apple cutin and clears colloidal polyester polyurethane.</title>
        <authorList>
            <consortium name="DOE Joint Genome Institute"/>
            <person name="Roman V.A."/>
            <person name="Bojanowski C."/>
            <person name="Crable B.R."/>
            <person name="Wagner D.N."/>
            <person name="Hung C.S."/>
            <person name="Nadeau L.J."/>
            <person name="Schratz L."/>
            <person name="Haridas S."/>
            <person name="Pangilinan J."/>
            <person name="Lipzen A."/>
            <person name="Na H."/>
            <person name="Yan M."/>
            <person name="Ng V."/>
            <person name="Grigoriev I.V."/>
            <person name="Spatafora J.W."/>
            <person name="Barlow D."/>
            <person name="Biffinger J."/>
            <person name="Kelley-Loughnane N."/>
            <person name="Varaljay V.A."/>
            <person name="Crookes-Goodson W.J."/>
        </authorList>
    </citation>
    <scope>NUCLEOTIDE SEQUENCE</scope>
    <source>
        <strain evidence="3">5307AH</strain>
    </source>
</reference>
<dbReference type="GO" id="GO:0017108">
    <property type="term" value="F:5'-flap endonuclease activity"/>
    <property type="evidence" value="ECO:0007669"/>
    <property type="project" value="TreeGrafter"/>
</dbReference>
<dbReference type="InterPro" id="IPR029060">
    <property type="entry name" value="PIN-like_dom_sf"/>
</dbReference>
<feature type="compositionally biased region" description="Low complexity" evidence="1">
    <location>
        <begin position="543"/>
        <end position="562"/>
    </location>
</feature>
<accession>A0AAD9FR36</accession>
<dbReference type="Proteomes" id="UP001182556">
    <property type="component" value="Unassembled WGS sequence"/>
</dbReference>
<feature type="region of interest" description="Disordered" evidence="1">
    <location>
        <begin position="575"/>
        <end position="754"/>
    </location>
</feature>
<feature type="compositionally biased region" description="Low complexity" evidence="1">
    <location>
        <begin position="594"/>
        <end position="607"/>
    </location>
</feature>
<organism evidence="3 4">
    <name type="scientific">Papiliotrema laurentii</name>
    <name type="common">Cryptococcus laurentii</name>
    <dbReference type="NCBI Taxonomy" id="5418"/>
    <lineage>
        <taxon>Eukaryota</taxon>
        <taxon>Fungi</taxon>
        <taxon>Dikarya</taxon>
        <taxon>Basidiomycota</taxon>
        <taxon>Agaricomycotina</taxon>
        <taxon>Tremellomycetes</taxon>
        <taxon>Tremellales</taxon>
        <taxon>Rhynchogastremaceae</taxon>
        <taxon>Papiliotrema</taxon>
    </lineage>
</organism>
<keyword evidence="4" id="KW-1185">Reference proteome</keyword>
<dbReference type="Gene3D" id="3.40.50.1010">
    <property type="entry name" value="5'-nuclease"/>
    <property type="match status" value="1"/>
</dbReference>
<feature type="compositionally biased region" description="Basic residues" evidence="1">
    <location>
        <begin position="616"/>
        <end position="632"/>
    </location>
</feature>
<dbReference type="PANTHER" id="PTHR11081">
    <property type="entry name" value="FLAP ENDONUCLEASE FAMILY MEMBER"/>
    <property type="match status" value="1"/>
</dbReference>
<evidence type="ECO:0000313" key="4">
    <source>
        <dbReference type="Proteomes" id="UP001182556"/>
    </source>
</evidence>
<protein>
    <recommendedName>
        <fullName evidence="2">Holliday junction resolvase Gen1 C-terminal domain-containing protein</fullName>
    </recommendedName>
</protein>
<feature type="region of interest" description="Disordered" evidence="1">
    <location>
        <begin position="334"/>
        <end position="387"/>
    </location>
</feature>
<dbReference type="SUPFAM" id="SSF88723">
    <property type="entry name" value="PIN domain-like"/>
    <property type="match status" value="1"/>
</dbReference>
<evidence type="ECO:0000313" key="3">
    <source>
        <dbReference type="EMBL" id="KAK1924675.1"/>
    </source>
</evidence>
<dbReference type="PANTHER" id="PTHR11081:SF75">
    <property type="entry name" value="ENDONUCLEASE, PUTATIVE (AFU_ORTHOLOGUE AFUA_3G13260)-RELATED"/>
    <property type="match status" value="1"/>
</dbReference>
<dbReference type="InterPro" id="IPR006084">
    <property type="entry name" value="XPG/Rad2"/>
</dbReference>
<gene>
    <name evidence="3" type="ORF">DB88DRAFT_504797</name>
</gene>
<feature type="region of interest" description="Disordered" evidence="1">
    <location>
        <begin position="542"/>
        <end position="562"/>
    </location>
</feature>
<name>A0AAD9FR36_PAPLA</name>
<feature type="domain" description="Holliday junction resolvase Gen1 C-terminal" evidence="2">
    <location>
        <begin position="395"/>
        <end position="493"/>
    </location>
</feature>
<dbReference type="InterPro" id="IPR041177">
    <property type="entry name" value="GEN1_C"/>
</dbReference>
<feature type="compositionally biased region" description="Polar residues" evidence="1">
    <location>
        <begin position="370"/>
        <end position="379"/>
    </location>
</feature>
<feature type="compositionally biased region" description="Basic residues" evidence="1">
    <location>
        <begin position="686"/>
        <end position="695"/>
    </location>
</feature>
<evidence type="ECO:0000259" key="2">
    <source>
        <dbReference type="Pfam" id="PF18380"/>
    </source>
</evidence>
<sequence length="775" mass="84415">MGVPGLWDILRPAATRHSLSHLAREAVPQQGENPFLRTIFYKITALLQQPVLPVFVFDGPDKPGRKRNQRVGGSFGTSDARSRQFKELLDECGLEWWNGADRLSNSPTLSGAQGGTANKTDQRSYDVYRATAVRELMTSREGTKLVTDEDCRMAMVLIALLAGGDYVPEGLDSFGPAIAHGLAHAGFIDILKLYKSDQDLFKAEMSTTHSKMMEELKTDASGMIGRRNPARATTLAALDPSTLFSRHALEAYLNPSSSPLHDPKAGWPGFGAGERSIRRGKARNGGRGDLEGFARACERFFEWGTKEIVAKRFASETVGLFGSEIMNAAREAMRSTAHNDEMPSSTPPASQSHARPAGSGITAFFPEIHPSSQRSSGKVTGTRLPAESSQNCLSHVIKINSTREDPADPGEIEYRLTYNHSRLTERIHAAMHGGRIDPKELDAQMRAELGLRDKEEDEALAATAPIVKDEQRVWIGDYLVRGAWPTLVEQYEEEIRAKQAKKTAGPRRNARSGLVGVPVPVGMDAMAFKHFFTQPADLERTASASHTSRSSAPSSSQVSLVSEDSDSSIEFVELVSPTTASGRSTKPPRRHHPTSSISSTSSIARPPISTPSPPVRKTRSSVKKVSPRRTRSPGKASGVKTKPTEPVEVIDLCSSDDATPRPRRTGPLRPTTTANSTSPRVETRRPSRSPKKKTKAPVDVLTGSQPVQTRLDLPVLGPGSQSRTPSKPSKKKSPVKADQGGTESATRQTTKREKYRCVILSESEELIEIDVVSAR</sequence>
<feature type="compositionally biased region" description="Polar residues" evidence="1">
    <location>
        <begin position="342"/>
        <end position="353"/>
    </location>
</feature>
<dbReference type="AlphaFoldDB" id="A0AAD9FR36"/>
<dbReference type="EMBL" id="JAODAN010000004">
    <property type="protein sequence ID" value="KAK1924675.1"/>
    <property type="molecule type" value="Genomic_DNA"/>
</dbReference>
<proteinExistence type="predicted"/>
<comment type="caution">
    <text evidence="3">The sequence shown here is derived from an EMBL/GenBank/DDBJ whole genome shotgun (WGS) entry which is preliminary data.</text>
</comment>
<dbReference type="Pfam" id="PF18380">
    <property type="entry name" value="GEN1_C"/>
    <property type="match status" value="1"/>
</dbReference>